<keyword evidence="1" id="KW-0808">Transferase</keyword>
<dbReference type="InterPro" id="IPR011611">
    <property type="entry name" value="PfkB_dom"/>
</dbReference>
<dbReference type="GO" id="GO:0005524">
    <property type="term" value="F:ATP binding"/>
    <property type="evidence" value="ECO:0007669"/>
    <property type="project" value="UniProtKB-KW"/>
</dbReference>
<gene>
    <name evidence="10" type="ORF">D7I43_30515</name>
</gene>
<dbReference type="OrthoDB" id="9775849at2"/>
<comment type="caution">
    <text evidence="10">The sequence shown here is derived from an EMBL/GenBank/DDBJ whole genome shotgun (WGS) entry which is preliminary data.</text>
</comment>
<evidence type="ECO:0000256" key="8">
    <source>
        <dbReference type="ARBA" id="ARBA00023277"/>
    </source>
</evidence>
<evidence type="ECO:0000256" key="7">
    <source>
        <dbReference type="ARBA" id="ARBA00022958"/>
    </source>
</evidence>
<dbReference type="Gene3D" id="3.40.1190.20">
    <property type="match status" value="1"/>
</dbReference>
<evidence type="ECO:0000256" key="1">
    <source>
        <dbReference type="ARBA" id="ARBA00022679"/>
    </source>
</evidence>
<dbReference type="PANTHER" id="PTHR10584">
    <property type="entry name" value="SUGAR KINASE"/>
    <property type="match status" value="1"/>
</dbReference>
<evidence type="ECO:0000256" key="5">
    <source>
        <dbReference type="ARBA" id="ARBA00022840"/>
    </source>
</evidence>
<dbReference type="GO" id="GO:0046872">
    <property type="term" value="F:metal ion binding"/>
    <property type="evidence" value="ECO:0007669"/>
    <property type="project" value="UniProtKB-KW"/>
</dbReference>
<keyword evidence="3" id="KW-0547">Nucleotide-binding</keyword>
<dbReference type="Proteomes" id="UP000285744">
    <property type="component" value="Unassembled WGS sequence"/>
</dbReference>
<dbReference type="AlphaFoldDB" id="A0A420ESF4"/>
<keyword evidence="8" id="KW-0119">Carbohydrate metabolism</keyword>
<evidence type="ECO:0000313" key="11">
    <source>
        <dbReference type="Proteomes" id="UP000285744"/>
    </source>
</evidence>
<dbReference type="InterPro" id="IPR002139">
    <property type="entry name" value="Ribo/fructo_kinase"/>
</dbReference>
<keyword evidence="2" id="KW-0479">Metal-binding</keyword>
<evidence type="ECO:0000256" key="2">
    <source>
        <dbReference type="ARBA" id="ARBA00022723"/>
    </source>
</evidence>
<dbReference type="PANTHER" id="PTHR10584:SF166">
    <property type="entry name" value="RIBOKINASE"/>
    <property type="match status" value="1"/>
</dbReference>
<keyword evidence="5" id="KW-0067">ATP-binding</keyword>
<evidence type="ECO:0000256" key="4">
    <source>
        <dbReference type="ARBA" id="ARBA00022777"/>
    </source>
</evidence>
<dbReference type="Pfam" id="PF00294">
    <property type="entry name" value="PfkB"/>
    <property type="match status" value="1"/>
</dbReference>
<protein>
    <submittedName>
        <fullName evidence="10">Ribokinase</fullName>
    </submittedName>
</protein>
<dbReference type="SUPFAM" id="SSF53613">
    <property type="entry name" value="Ribokinase-like"/>
    <property type="match status" value="1"/>
</dbReference>
<keyword evidence="4 10" id="KW-0418">Kinase</keyword>
<dbReference type="InterPro" id="IPR011877">
    <property type="entry name" value="Ribokinase"/>
</dbReference>
<keyword evidence="6" id="KW-0460">Magnesium</keyword>
<accession>A0A420ESF4</accession>
<evidence type="ECO:0000313" key="10">
    <source>
        <dbReference type="EMBL" id="RKF23618.1"/>
    </source>
</evidence>
<dbReference type="CDD" id="cd01174">
    <property type="entry name" value="ribokinase"/>
    <property type="match status" value="1"/>
</dbReference>
<reference evidence="10 11" key="1">
    <citation type="journal article" date="2018" name="Int. J. Syst. Evol. Microbiol.">
        <title>Micromonospora globbae sp. nov., an endophytic actinomycete isolated from roots of Globba winitii C. H. Wright.</title>
        <authorList>
            <person name="Kuncharoen N."/>
            <person name="Pittayakhajonwut P."/>
            <person name="Tanasupawat S."/>
        </authorList>
    </citation>
    <scope>NUCLEOTIDE SEQUENCE [LARGE SCALE GENOMIC DNA]</scope>
    <source>
        <strain evidence="10 11">WPS1-2</strain>
    </source>
</reference>
<feature type="domain" description="Carbohydrate kinase PfkB" evidence="9">
    <location>
        <begin position="12"/>
        <end position="293"/>
    </location>
</feature>
<dbReference type="EMBL" id="RAQQ01000039">
    <property type="protein sequence ID" value="RKF23618.1"/>
    <property type="molecule type" value="Genomic_DNA"/>
</dbReference>
<dbReference type="GO" id="GO:0006014">
    <property type="term" value="P:D-ribose metabolic process"/>
    <property type="evidence" value="ECO:0007669"/>
    <property type="project" value="InterPro"/>
</dbReference>
<sequence length="294" mass="29956">MTDERNPGGAFDVAFIGRANIDLTVHVPHRARPGRTVFGSALTAGPGGKSLNQAIATARRGGRACLVANLGADTWGHQIRAALVDAGVDTRHLTLIPDVTTGAAIIEVTPDGESYITLARSPATELNAHDIRRTVTSLDTQAVVVQLDLPPGPVGEVLQHRPAPLVVGNLVPHTDLDVALLEHLDALVVNEHEAAAILHTAPDDPLAAAGALRRLGIGTVVVTAGSHGAAFAGPGVSGRVPAPAVPVVDTTGAGDAFLGSLVLDLARGMPLAQAVTTAVTVGSQTVQHRGTDAP</sequence>
<proteinExistence type="predicted"/>
<evidence type="ECO:0000256" key="6">
    <source>
        <dbReference type="ARBA" id="ARBA00022842"/>
    </source>
</evidence>
<dbReference type="GO" id="GO:0004747">
    <property type="term" value="F:ribokinase activity"/>
    <property type="evidence" value="ECO:0007669"/>
    <property type="project" value="InterPro"/>
</dbReference>
<organism evidence="10 11">
    <name type="scientific">Micromonospora globbae</name>
    <dbReference type="NCBI Taxonomy" id="1894969"/>
    <lineage>
        <taxon>Bacteria</taxon>
        <taxon>Bacillati</taxon>
        <taxon>Actinomycetota</taxon>
        <taxon>Actinomycetes</taxon>
        <taxon>Micromonosporales</taxon>
        <taxon>Micromonosporaceae</taxon>
        <taxon>Micromonospora</taxon>
    </lineage>
</organism>
<dbReference type="PRINTS" id="PR00990">
    <property type="entry name" value="RIBOKINASE"/>
</dbReference>
<keyword evidence="7" id="KW-0630">Potassium</keyword>
<evidence type="ECO:0000259" key="9">
    <source>
        <dbReference type="Pfam" id="PF00294"/>
    </source>
</evidence>
<dbReference type="RefSeq" id="WP_120332031.1">
    <property type="nucleotide sequence ID" value="NZ_RAQQ01000039.1"/>
</dbReference>
<evidence type="ECO:0000256" key="3">
    <source>
        <dbReference type="ARBA" id="ARBA00022741"/>
    </source>
</evidence>
<name>A0A420ESF4_9ACTN</name>
<dbReference type="InterPro" id="IPR029056">
    <property type="entry name" value="Ribokinase-like"/>
</dbReference>